<name>A0A174TUD7_9FIRM</name>
<dbReference type="NCBIfam" id="NF035950">
    <property type="entry name" value="RumC_sactiRiPP"/>
    <property type="match status" value="1"/>
</dbReference>
<evidence type="ECO:0000313" key="2">
    <source>
        <dbReference type="EMBL" id="MZL35629.1"/>
    </source>
</evidence>
<dbReference type="EMBL" id="CZAW01000074">
    <property type="protein sequence ID" value="CUQ11155.1"/>
    <property type="molecule type" value="Genomic_DNA"/>
</dbReference>
<dbReference type="Proteomes" id="UP000477285">
    <property type="component" value="Unassembled WGS sequence"/>
</dbReference>
<accession>A0A174TUD7</accession>
<dbReference type="AlphaFoldDB" id="A0A174TUD7"/>
<dbReference type="EMBL" id="WWVQ01000126">
    <property type="protein sequence ID" value="MZL35629.1"/>
    <property type="molecule type" value="Genomic_DNA"/>
</dbReference>
<reference evidence="1 3" key="1">
    <citation type="submission" date="2015-09" db="EMBL/GenBank/DDBJ databases">
        <authorList>
            <consortium name="Pathogen Informatics"/>
        </authorList>
    </citation>
    <scope>NUCLEOTIDE SEQUENCE [LARGE SCALE GENOMIC DNA]</scope>
    <source>
        <strain evidence="1 3">2789STDY5834911</strain>
    </source>
</reference>
<sequence length="68" mass="7090">MKLVNPLGRTVDTLESKADYVSPRSGCVCSGPSGTAASHNKGSGWCVGYCGGETTETRHENMLNAKTA</sequence>
<evidence type="ECO:0000313" key="1">
    <source>
        <dbReference type="EMBL" id="CUQ11155.1"/>
    </source>
</evidence>
<proteinExistence type="predicted"/>
<reference evidence="2 4" key="2">
    <citation type="journal article" date="2019" name="Nat. Med.">
        <title>A library of human gut bacterial isolates paired with longitudinal multiomics data enables mechanistic microbiome research.</title>
        <authorList>
            <person name="Poyet M."/>
            <person name="Groussin M."/>
            <person name="Gibbons S.M."/>
            <person name="Avila-Pacheco J."/>
            <person name="Jiang X."/>
            <person name="Kearney S.M."/>
            <person name="Perrotta A.R."/>
            <person name="Berdy B."/>
            <person name="Zhao S."/>
            <person name="Lieberman T.D."/>
            <person name="Swanson P.K."/>
            <person name="Smith M."/>
            <person name="Roesemann S."/>
            <person name="Alexander J.E."/>
            <person name="Rich S.A."/>
            <person name="Livny J."/>
            <person name="Vlamakis H."/>
            <person name="Clish C."/>
            <person name="Bullock K."/>
            <person name="Deik A."/>
            <person name="Scott J."/>
            <person name="Pierce K.A."/>
            <person name="Xavier R.J."/>
            <person name="Alm E.J."/>
        </authorList>
    </citation>
    <scope>NUCLEOTIDE SEQUENCE [LARGE SCALE GENOMIC DNA]</scope>
    <source>
        <strain evidence="2 4">BIOML-A1</strain>
    </source>
</reference>
<gene>
    <name evidence="1" type="ORF">ERS852523_04003</name>
    <name evidence="2" type="ORF">GT728_21320</name>
</gene>
<organism evidence="1 3">
    <name type="scientific">Blautia wexlerae</name>
    <dbReference type="NCBI Taxonomy" id="418240"/>
    <lineage>
        <taxon>Bacteria</taxon>
        <taxon>Bacillati</taxon>
        <taxon>Bacillota</taxon>
        <taxon>Clostridia</taxon>
        <taxon>Lachnospirales</taxon>
        <taxon>Lachnospiraceae</taxon>
        <taxon>Blautia</taxon>
    </lineage>
</organism>
<dbReference type="RefSeq" id="WP_055153768.1">
    <property type="nucleotide sequence ID" value="NZ_CZAW01000074.1"/>
</dbReference>
<protein>
    <submittedName>
        <fullName evidence="2">RumC family sactipeptide</fullName>
    </submittedName>
</protein>
<evidence type="ECO:0000313" key="4">
    <source>
        <dbReference type="Proteomes" id="UP000477285"/>
    </source>
</evidence>
<dbReference type="Proteomes" id="UP000095712">
    <property type="component" value="Unassembled WGS sequence"/>
</dbReference>
<dbReference type="OrthoDB" id="2060228at2"/>
<evidence type="ECO:0000313" key="3">
    <source>
        <dbReference type="Proteomes" id="UP000095712"/>
    </source>
</evidence>